<dbReference type="Proteomes" id="UP000639403">
    <property type="component" value="Unassembled WGS sequence"/>
</dbReference>
<comment type="caution">
    <text evidence="1">The sequence shown here is derived from an EMBL/GenBank/DDBJ whole genome shotgun (WGS) entry which is preliminary data.</text>
</comment>
<name>A0A8H7NTU9_9APHY</name>
<dbReference type="EMBL" id="JADOXO010000515">
    <property type="protein sequence ID" value="KAF9803419.1"/>
    <property type="molecule type" value="Genomic_DNA"/>
</dbReference>
<accession>A0A8H7NTU9</accession>
<evidence type="ECO:0000313" key="1">
    <source>
        <dbReference type="EMBL" id="KAF9803419.1"/>
    </source>
</evidence>
<organism evidence="1 2">
    <name type="scientific">Rhodonia placenta</name>
    <dbReference type="NCBI Taxonomy" id="104341"/>
    <lineage>
        <taxon>Eukaryota</taxon>
        <taxon>Fungi</taxon>
        <taxon>Dikarya</taxon>
        <taxon>Basidiomycota</taxon>
        <taxon>Agaricomycotina</taxon>
        <taxon>Agaricomycetes</taxon>
        <taxon>Polyporales</taxon>
        <taxon>Adustoporiaceae</taxon>
        <taxon>Rhodonia</taxon>
    </lineage>
</organism>
<protein>
    <submittedName>
        <fullName evidence="1">Uncharacterized protein</fullName>
    </submittedName>
</protein>
<sequence>MYVGTRLSLTGIATPVGKRARRPFPRCFNRICRETYPLTTQVVGNFHCDVR</sequence>
<reference evidence="1" key="1">
    <citation type="submission" date="2020-11" db="EMBL/GenBank/DDBJ databases">
        <authorList>
            <person name="Koelle M."/>
            <person name="Horta M.A.C."/>
            <person name="Nowrousian M."/>
            <person name="Ohm R.A."/>
            <person name="Benz P."/>
            <person name="Pilgard A."/>
        </authorList>
    </citation>
    <scope>NUCLEOTIDE SEQUENCE</scope>
    <source>
        <strain evidence="1">FPRL280</strain>
    </source>
</reference>
<gene>
    <name evidence="1" type="ORF">IEO21_09707</name>
</gene>
<dbReference type="AlphaFoldDB" id="A0A8H7NTU9"/>
<evidence type="ECO:0000313" key="2">
    <source>
        <dbReference type="Proteomes" id="UP000639403"/>
    </source>
</evidence>
<reference evidence="1" key="2">
    <citation type="journal article" name="Front. Microbiol.">
        <title>Degradative Capacity of Two Strains of Rhodonia placenta: From Phenotype to Genotype.</title>
        <authorList>
            <person name="Kolle M."/>
            <person name="Horta M.A.C."/>
            <person name="Nowrousian M."/>
            <person name="Ohm R.A."/>
            <person name="Benz J.P."/>
            <person name="Pilgard A."/>
        </authorList>
    </citation>
    <scope>NUCLEOTIDE SEQUENCE</scope>
    <source>
        <strain evidence="1">FPRL280</strain>
    </source>
</reference>
<proteinExistence type="predicted"/>